<dbReference type="InterPro" id="IPR020026">
    <property type="entry name" value="PseC"/>
</dbReference>
<sequence>MQKRKSFLPYGLHWINEQDIKAVEEVLKGSWITQGPKIKEFEDKLANFVGAEHAVAVNSGTAALEIAARAVGVENGTELITTPLSFVATANAALFNNADVKFVDIDEETFNLDPSAIEAAVGPDTRAIAPVHFAGQCAEMTKISQIAKEKGLSVIEDSSHALGAELDGKKAGVFGDVSCFSFHPVKHITAGEGGTITTNSKELYEELLRLRNHGITKDAQKRHGADAGYAYDVVELSRNFRITDISCALASSQLNRIEDFLKRRQEIADKYTKAFEGVEGVTTPIVKENRKHAWHLYCVQVENRDKLFKFLREQNIGVNVHYIPIYRHTLYKERYNLNPKDFPNTEHVFERILSLPIFPKMTDEDVDYVIAKVEEGIKEVSK</sequence>
<dbReference type="SUPFAM" id="SSF53383">
    <property type="entry name" value="PLP-dependent transferases"/>
    <property type="match status" value="1"/>
</dbReference>
<dbReference type="GO" id="GO:0030170">
    <property type="term" value="F:pyridoxal phosphate binding"/>
    <property type="evidence" value="ECO:0007669"/>
    <property type="project" value="TreeGrafter"/>
</dbReference>
<dbReference type="EMBL" id="NZBU01000002">
    <property type="protein sequence ID" value="MAG21780.1"/>
    <property type="molecule type" value="Genomic_DNA"/>
</dbReference>
<dbReference type="InterPro" id="IPR015422">
    <property type="entry name" value="PyrdxlP-dep_Trfase_small"/>
</dbReference>
<evidence type="ECO:0000256" key="1">
    <source>
        <dbReference type="RuleBase" id="RU004508"/>
    </source>
</evidence>
<dbReference type="Gene3D" id="3.40.640.10">
    <property type="entry name" value="Type I PLP-dependent aspartate aminotransferase-like (Major domain)"/>
    <property type="match status" value="1"/>
</dbReference>
<accession>A0A2D6M030</accession>
<organism evidence="2 3">
    <name type="scientific">Candidatus Iainarchaeum sp</name>
    <dbReference type="NCBI Taxonomy" id="3101447"/>
    <lineage>
        <taxon>Archaea</taxon>
        <taxon>Candidatus Iainarchaeota</taxon>
        <taxon>Candidatus Iainarchaeia</taxon>
        <taxon>Candidatus Iainarchaeales</taxon>
        <taxon>Candidatus Iainarchaeaceae</taxon>
        <taxon>Candidatus Iainarchaeum</taxon>
    </lineage>
</organism>
<proteinExistence type="inferred from homology"/>
<evidence type="ECO:0000313" key="3">
    <source>
        <dbReference type="Proteomes" id="UP000226592"/>
    </source>
</evidence>
<comment type="similarity">
    <text evidence="1">Belongs to the DegT/DnrJ/EryC1 family.</text>
</comment>
<dbReference type="AlphaFoldDB" id="A0A2D6M030"/>
<dbReference type="CDD" id="cd00616">
    <property type="entry name" value="AHBA_syn"/>
    <property type="match status" value="1"/>
</dbReference>
<dbReference type="InterPro" id="IPR015424">
    <property type="entry name" value="PyrdxlP-dep_Trfase"/>
</dbReference>
<dbReference type="GO" id="GO:0000271">
    <property type="term" value="P:polysaccharide biosynthetic process"/>
    <property type="evidence" value="ECO:0007669"/>
    <property type="project" value="TreeGrafter"/>
</dbReference>
<evidence type="ECO:0000313" key="2">
    <source>
        <dbReference type="EMBL" id="MAG21780.1"/>
    </source>
</evidence>
<dbReference type="PANTHER" id="PTHR30244:SF34">
    <property type="entry name" value="DTDP-4-AMINO-4,6-DIDEOXYGALACTOSE TRANSAMINASE"/>
    <property type="match status" value="1"/>
</dbReference>
<dbReference type="GO" id="GO:0008483">
    <property type="term" value="F:transaminase activity"/>
    <property type="evidence" value="ECO:0007669"/>
    <property type="project" value="TreeGrafter"/>
</dbReference>
<dbReference type="PIRSF" id="PIRSF000390">
    <property type="entry name" value="PLP_StrS"/>
    <property type="match status" value="1"/>
</dbReference>
<keyword evidence="1" id="KW-0663">Pyridoxal phosphate</keyword>
<dbReference type="NCBIfam" id="TIGR03588">
    <property type="entry name" value="PseC"/>
    <property type="match status" value="1"/>
</dbReference>
<reference evidence="3" key="1">
    <citation type="submission" date="2017-09" db="EMBL/GenBank/DDBJ databases">
        <title>The Reconstruction of 2,631 Draft Metagenome-Assembled Genomes from the Global Oceans.</title>
        <authorList>
            <person name="Tully B.J."/>
            <person name="Graham E.D."/>
            <person name="Heidelberg J.F."/>
        </authorList>
    </citation>
    <scope>NUCLEOTIDE SEQUENCE [LARGE SCALE GENOMIC DNA]</scope>
</reference>
<dbReference type="Gene3D" id="3.90.1150.10">
    <property type="entry name" value="Aspartate Aminotransferase, domain 1"/>
    <property type="match status" value="1"/>
</dbReference>
<protein>
    <submittedName>
        <fullName evidence="2">UDP-4-amino-4, 6-dideoxy-N-acetyl-beta-L-altrosamine transaminase</fullName>
    </submittedName>
</protein>
<comment type="caution">
    <text evidence="2">The sequence shown here is derived from an EMBL/GenBank/DDBJ whole genome shotgun (WGS) entry which is preliminary data.</text>
</comment>
<name>A0A2D6M030_9ARCH</name>
<dbReference type="PANTHER" id="PTHR30244">
    <property type="entry name" value="TRANSAMINASE"/>
    <property type="match status" value="1"/>
</dbReference>
<dbReference type="Pfam" id="PF01041">
    <property type="entry name" value="DegT_DnrJ_EryC1"/>
    <property type="match status" value="1"/>
</dbReference>
<dbReference type="InterPro" id="IPR000653">
    <property type="entry name" value="DegT/StrS_aminotransferase"/>
</dbReference>
<gene>
    <name evidence="2" type="primary">pseC</name>
    <name evidence="2" type="ORF">CL943_00545</name>
</gene>
<dbReference type="Proteomes" id="UP000226592">
    <property type="component" value="Unassembled WGS sequence"/>
</dbReference>
<dbReference type="InterPro" id="IPR015421">
    <property type="entry name" value="PyrdxlP-dep_Trfase_major"/>
</dbReference>